<dbReference type="InterPro" id="IPR015915">
    <property type="entry name" value="Kelch-typ_b-propeller"/>
</dbReference>
<reference evidence="1" key="1">
    <citation type="submission" date="2020-04" db="EMBL/GenBank/DDBJ databases">
        <authorList>
            <person name="Alioto T."/>
            <person name="Alioto T."/>
            <person name="Gomez Garrido J."/>
        </authorList>
    </citation>
    <scope>NUCLEOTIDE SEQUENCE</scope>
    <source>
        <strain evidence="1">A484AB</strain>
    </source>
</reference>
<keyword evidence="2" id="KW-1185">Reference proteome</keyword>
<dbReference type="Gene3D" id="2.120.10.80">
    <property type="entry name" value="Kelch-type beta propeller"/>
    <property type="match status" value="1"/>
</dbReference>
<organism evidence="1 2">
    <name type="scientific">Paramuricea clavata</name>
    <name type="common">Red gorgonian</name>
    <name type="synonym">Violescent sea-whip</name>
    <dbReference type="NCBI Taxonomy" id="317549"/>
    <lineage>
        <taxon>Eukaryota</taxon>
        <taxon>Metazoa</taxon>
        <taxon>Cnidaria</taxon>
        <taxon>Anthozoa</taxon>
        <taxon>Octocorallia</taxon>
        <taxon>Malacalcyonacea</taxon>
        <taxon>Plexauridae</taxon>
        <taxon>Paramuricea</taxon>
    </lineage>
</organism>
<evidence type="ECO:0000313" key="1">
    <source>
        <dbReference type="EMBL" id="CAB3987227.1"/>
    </source>
</evidence>
<comment type="caution">
    <text evidence="1">The sequence shown here is derived from an EMBL/GenBank/DDBJ whole genome shotgun (WGS) entry which is preliminary data.</text>
</comment>
<feature type="non-terminal residue" evidence="1">
    <location>
        <position position="59"/>
    </location>
</feature>
<dbReference type="EMBL" id="CACRXK020001139">
    <property type="protein sequence ID" value="CAB3987227.1"/>
    <property type="molecule type" value="Genomic_DNA"/>
</dbReference>
<sequence>MNFQEVASDNVSIFDISTNQYKKECHPLPYCVYDMATAKYGENIVVLGGLSQENEVLNK</sequence>
<dbReference type="Proteomes" id="UP001152795">
    <property type="component" value="Unassembled WGS sequence"/>
</dbReference>
<evidence type="ECO:0000313" key="2">
    <source>
        <dbReference type="Proteomes" id="UP001152795"/>
    </source>
</evidence>
<proteinExistence type="predicted"/>
<accession>A0A6S7GIA3</accession>
<gene>
    <name evidence="1" type="ORF">PACLA_8A075173</name>
</gene>
<name>A0A6S7GIA3_PARCT</name>
<dbReference type="SUPFAM" id="SSF117281">
    <property type="entry name" value="Kelch motif"/>
    <property type="match status" value="1"/>
</dbReference>
<protein>
    <submittedName>
        <fullName evidence="1">---NA</fullName>
    </submittedName>
</protein>
<dbReference type="AlphaFoldDB" id="A0A6S7GIA3"/>
<dbReference type="OrthoDB" id="203237at2759"/>